<name>A0A2V2YQN9_9BACL</name>
<gene>
    <name evidence="2" type="ORF">DFQ01_13726</name>
</gene>
<dbReference type="InterPro" id="IPR009061">
    <property type="entry name" value="DNA-bd_dom_put_sf"/>
</dbReference>
<keyword evidence="3" id="KW-1185">Reference proteome</keyword>
<sequence>MSEQEGKPILPPLFSVLTSREAAEEWGLSDNTVTQWCNRGKFLPNEARKSGKVWLVTLEGMMRITGREAVRK</sequence>
<evidence type="ECO:0000313" key="2">
    <source>
        <dbReference type="EMBL" id="PWV92039.1"/>
    </source>
</evidence>
<accession>A0A2V2YQN9</accession>
<dbReference type="RefSeq" id="WP_110047164.1">
    <property type="nucleotide sequence ID" value="NZ_CP054613.1"/>
</dbReference>
<proteinExistence type="predicted"/>
<dbReference type="Proteomes" id="UP000246635">
    <property type="component" value="Unassembled WGS sequence"/>
</dbReference>
<dbReference type="EMBL" id="QGTQ01000037">
    <property type="protein sequence ID" value="PWV92039.1"/>
    <property type="molecule type" value="Genomic_DNA"/>
</dbReference>
<evidence type="ECO:0000259" key="1">
    <source>
        <dbReference type="Pfam" id="PF20038"/>
    </source>
</evidence>
<evidence type="ECO:0000313" key="3">
    <source>
        <dbReference type="Proteomes" id="UP000246635"/>
    </source>
</evidence>
<comment type="caution">
    <text evidence="2">The sequence shown here is derived from an EMBL/GenBank/DDBJ whole genome shotgun (WGS) entry which is preliminary data.</text>
</comment>
<dbReference type="SUPFAM" id="SSF46955">
    <property type="entry name" value="Putative DNA-binding domain"/>
    <property type="match status" value="1"/>
</dbReference>
<reference evidence="2 3" key="1">
    <citation type="submission" date="2018-05" db="EMBL/GenBank/DDBJ databases">
        <title>Genomic Encyclopedia of Type Strains, Phase III (KMG-III): the genomes of soil and plant-associated and newly described type strains.</title>
        <authorList>
            <person name="Whitman W."/>
        </authorList>
    </citation>
    <scope>NUCLEOTIDE SEQUENCE [LARGE SCALE GENOMIC DNA]</scope>
    <source>
        <strain evidence="2 3">CECT 5696</strain>
    </source>
</reference>
<dbReference type="Pfam" id="PF20038">
    <property type="entry name" value="HTH_59"/>
    <property type="match status" value="1"/>
</dbReference>
<dbReference type="OrthoDB" id="1710385at2"/>
<dbReference type="AlphaFoldDB" id="A0A2V2YQN9"/>
<feature type="domain" description="Helix-turn-helix" evidence="1">
    <location>
        <begin position="13"/>
        <end position="69"/>
    </location>
</feature>
<protein>
    <submittedName>
        <fullName evidence="2">Helix-turn-helix protein</fullName>
    </submittedName>
</protein>
<organism evidence="2 3">
    <name type="scientific">Paenibacillus cellulosilyticus</name>
    <dbReference type="NCBI Taxonomy" id="375489"/>
    <lineage>
        <taxon>Bacteria</taxon>
        <taxon>Bacillati</taxon>
        <taxon>Bacillota</taxon>
        <taxon>Bacilli</taxon>
        <taxon>Bacillales</taxon>
        <taxon>Paenibacillaceae</taxon>
        <taxon>Paenibacillus</taxon>
    </lineage>
</organism>
<dbReference type="InterPro" id="IPR045403">
    <property type="entry name" value="HTH_59_Firmicutes_type"/>
</dbReference>